<dbReference type="EMBL" id="BMOK01000015">
    <property type="protein sequence ID" value="GGL62289.1"/>
    <property type="molecule type" value="Genomic_DNA"/>
</dbReference>
<feature type="domain" description="YceM-like C-terminal" evidence="2">
    <location>
        <begin position="136"/>
        <end position="239"/>
    </location>
</feature>
<dbReference type="SUPFAM" id="SSF55347">
    <property type="entry name" value="Glyceraldehyde-3-phosphate dehydrogenase-like, C-terminal domain"/>
    <property type="match status" value="1"/>
</dbReference>
<dbReference type="InterPro" id="IPR036291">
    <property type="entry name" value="NAD(P)-bd_dom_sf"/>
</dbReference>
<dbReference type="Pfam" id="PF01408">
    <property type="entry name" value="GFO_IDH_MocA"/>
    <property type="match status" value="1"/>
</dbReference>
<proteinExistence type="predicted"/>
<dbReference type="Gene3D" id="3.40.50.720">
    <property type="entry name" value="NAD(P)-binding Rossmann-like Domain"/>
    <property type="match status" value="1"/>
</dbReference>
<dbReference type="PANTHER" id="PTHR43708">
    <property type="entry name" value="CONSERVED EXPRESSED OXIDOREDUCTASE (EUROFUNG)"/>
    <property type="match status" value="1"/>
</dbReference>
<comment type="caution">
    <text evidence="3">The sequence shown here is derived from an EMBL/GenBank/DDBJ whole genome shotgun (WGS) entry which is preliminary data.</text>
</comment>
<accession>A0A917S7K1</accession>
<feature type="domain" description="Gfo/Idh/MocA-like oxidoreductase N-terminal" evidence="1">
    <location>
        <begin position="2"/>
        <end position="120"/>
    </location>
</feature>
<dbReference type="InterPro" id="IPR000683">
    <property type="entry name" value="Gfo/Idh/MocA-like_OxRdtase_N"/>
</dbReference>
<name>A0A917S7K1_9BACL</name>
<dbReference type="Gene3D" id="3.30.360.10">
    <property type="entry name" value="Dihydrodipicolinate Reductase, domain 2"/>
    <property type="match status" value="1"/>
</dbReference>
<evidence type="ECO:0000259" key="2">
    <source>
        <dbReference type="Pfam" id="PF21378"/>
    </source>
</evidence>
<reference evidence="3" key="2">
    <citation type="submission" date="2020-09" db="EMBL/GenBank/DDBJ databases">
        <authorList>
            <person name="Sun Q."/>
            <person name="Ohkuma M."/>
        </authorList>
    </citation>
    <scope>NUCLEOTIDE SEQUENCE</scope>
    <source>
        <strain evidence="3">JCM 15325</strain>
    </source>
</reference>
<evidence type="ECO:0000313" key="3">
    <source>
        <dbReference type="EMBL" id="GGL62289.1"/>
    </source>
</evidence>
<dbReference type="PANTHER" id="PTHR43708:SF4">
    <property type="entry name" value="OXIDOREDUCTASE YCEM-RELATED"/>
    <property type="match status" value="1"/>
</dbReference>
<dbReference type="RefSeq" id="WP_229727628.1">
    <property type="nucleotide sequence ID" value="NZ_BMOK01000015.1"/>
</dbReference>
<dbReference type="Proteomes" id="UP000654670">
    <property type="component" value="Unassembled WGS sequence"/>
</dbReference>
<sequence>MLKIGIIGIGSIARKAYLPIYAGLSGVECHFCTRNRETLEQIQASYRWTHFYDDLDRLIESGVEAVFIHAATTAHPMIIEKLLNKGISIYTDKPIADHYETAKRLTEIAENKKVLLMTGFNRRFAPYNLEVSSVPEKSMIVYQKNRVNDPKDIRTFIFDDFIHVVDTVRFLLASPIDTMTVHATKNREGFYTELTVVFHAGGRLAVAIMSRKSGASQEFLQVMSPQSEYVVRDLSSIESIQGTAKTIKHFGDWTPMLHKRGFEQIVEAFLKAVAEGGDEPIAKRDALETHRICEKIVQTIELGNNEK</sequence>
<dbReference type="Pfam" id="PF21378">
    <property type="entry name" value="YceM-like_C"/>
    <property type="match status" value="1"/>
</dbReference>
<dbReference type="AlphaFoldDB" id="A0A917S7K1"/>
<evidence type="ECO:0000259" key="1">
    <source>
        <dbReference type="Pfam" id="PF01408"/>
    </source>
</evidence>
<dbReference type="InterPro" id="IPR051317">
    <property type="entry name" value="Gfo/Idh/MocA_oxidoreduct"/>
</dbReference>
<dbReference type="GO" id="GO:0000166">
    <property type="term" value="F:nucleotide binding"/>
    <property type="evidence" value="ECO:0007669"/>
    <property type="project" value="InterPro"/>
</dbReference>
<organism evidence="3 4">
    <name type="scientific">Sporolactobacillus putidus</name>
    <dbReference type="NCBI Taxonomy" id="492735"/>
    <lineage>
        <taxon>Bacteria</taxon>
        <taxon>Bacillati</taxon>
        <taxon>Bacillota</taxon>
        <taxon>Bacilli</taxon>
        <taxon>Bacillales</taxon>
        <taxon>Sporolactobacillaceae</taxon>
        <taxon>Sporolactobacillus</taxon>
    </lineage>
</organism>
<reference evidence="3" key="1">
    <citation type="journal article" date="2014" name="Int. J. Syst. Evol. Microbiol.">
        <title>Complete genome sequence of Corynebacterium casei LMG S-19264T (=DSM 44701T), isolated from a smear-ripened cheese.</title>
        <authorList>
            <consortium name="US DOE Joint Genome Institute (JGI-PGF)"/>
            <person name="Walter F."/>
            <person name="Albersmeier A."/>
            <person name="Kalinowski J."/>
            <person name="Ruckert C."/>
        </authorList>
    </citation>
    <scope>NUCLEOTIDE SEQUENCE</scope>
    <source>
        <strain evidence="3">JCM 15325</strain>
    </source>
</reference>
<dbReference type="InterPro" id="IPR048477">
    <property type="entry name" value="YceM-like_C"/>
</dbReference>
<protein>
    <submittedName>
        <fullName evidence="3">Dehydrogenase</fullName>
    </submittedName>
</protein>
<dbReference type="SUPFAM" id="SSF51735">
    <property type="entry name" value="NAD(P)-binding Rossmann-fold domains"/>
    <property type="match status" value="1"/>
</dbReference>
<keyword evidence="4" id="KW-1185">Reference proteome</keyword>
<evidence type="ECO:0000313" key="4">
    <source>
        <dbReference type="Proteomes" id="UP000654670"/>
    </source>
</evidence>
<gene>
    <name evidence="3" type="ORF">GCM10007968_27830</name>
</gene>